<dbReference type="KEGG" id="scia:HUG15_05130"/>
<dbReference type="Pfam" id="PF01738">
    <property type="entry name" value="DLH"/>
    <property type="match status" value="1"/>
</dbReference>
<reference evidence="2 3" key="1">
    <citation type="submission" date="2020-06" db="EMBL/GenBank/DDBJ databases">
        <title>Genomic analysis of Salicibibacter sp. NKC5-3.</title>
        <authorList>
            <person name="Oh Y.J."/>
        </authorList>
    </citation>
    <scope>NUCLEOTIDE SEQUENCE [LARGE SCALE GENOMIC DNA]</scope>
    <source>
        <strain evidence="2 3">NKC5-3</strain>
    </source>
</reference>
<dbReference type="PANTHER" id="PTHR10655:SF17">
    <property type="entry name" value="LYSOPHOSPHOLIPASE-LIKE PROTEIN 1"/>
    <property type="match status" value="1"/>
</dbReference>
<dbReference type="InterPro" id="IPR029058">
    <property type="entry name" value="AB_hydrolase_fold"/>
</dbReference>
<dbReference type="PANTHER" id="PTHR10655">
    <property type="entry name" value="LYSOPHOSPHOLIPASE-RELATED"/>
    <property type="match status" value="1"/>
</dbReference>
<evidence type="ECO:0000259" key="1">
    <source>
        <dbReference type="Pfam" id="PF01738"/>
    </source>
</evidence>
<dbReference type="AlphaFoldDB" id="A0A7T7CAM0"/>
<protein>
    <submittedName>
        <fullName evidence="2">Alpha/beta hydrolase</fullName>
    </submittedName>
</protein>
<evidence type="ECO:0000313" key="3">
    <source>
        <dbReference type="Proteomes" id="UP000595823"/>
    </source>
</evidence>
<sequence length="201" mass="22133">MHHIFKEGTNTKAPVLLLLHGTGGDENDLLPLAQMISPSSSVLSVRGNVSEGGMPRFFRRLAEGVFDEEDLVKRTKELAEFLDEAAANYGFDRRQIVAVGYSNGANIAASLLYHYEDILKGAILHHPMVPLRNVTLPSLKETPVFIGAGKQDPICRPEETEELATTLEAAGSNVALFWENAGHQLTKSEIEAASEWFRNNF</sequence>
<dbReference type="Gene3D" id="3.40.50.1820">
    <property type="entry name" value="alpha/beta hydrolase"/>
    <property type="match status" value="1"/>
</dbReference>
<name>A0A7T7CAM0_9BACI</name>
<dbReference type="SUPFAM" id="SSF53474">
    <property type="entry name" value="alpha/beta-Hydrolases"/>
    <property type="match status" value="1"/>
</dbReference>
<dbReference type="EMBL" id="CP054705">
    <property type="protein sequence ID" value="QQK75044.1"/>
    <property type="molecule type" value="Genomic_DNA"/>
</dbReference>
<dbReference type="InterPro" id="IPR002925">
    <property type="entry name" value="Dienelactn_hydro"/>
</dbReference>
<keyword evidence="3" id="KW-1185">Reference proteome</keyword>
<evidence type="ECO:0000313" key="2">
    <source>
        <dbReference type="EMBL" id="QQK75044.1"/>
    </source>
</evidence>
<keyword evidence="2" id="KW-0378">Hydrolase</keyword>
<dbReference type="RefSeq" id="WP_200127590.1">
    <property type="nucleotide sequence ID" value="NZ_CP054705.1"/>
</dbReference>
<dbReference type="GO" id="GO:0016787">
    <property type="term" value="F:hydrolase activity"/>
    <property type="evidence" value="ECO:0007669"/>
    <property type="project" value="UniProtKB-KW"/>
</dbReference>
<organism evidence="2 3">
    <name type="scientific">Salicibibacter cibarius</name>
    <dbReference type="NCBI Taxonomy" id="2743000"/>
    <lineage>
        <taxon>Bacteria</taxon>
        <taxon>Bacillati</taxon>
        <taxon>Bacillota</taxon>
        <taxon>Bacilli</taxon>
        <taxon>Bacillales</taxon>
        <taxon>Bacillaceae</taxon>
        <taxon>Salicibibacter</taxon>
    </lineage>
</organism>
<proteinExistence type="predicted"/>
<dbReference type="InterPro" id="IPR050565">
    <property type="entry name" value="LYPA1-2/EST-like"/>
</dbReference>
<gene>
    <name evidence="2" type="ORF">HUG15_05130</name>
</gene>
<feature type="domain" description="Dienelactone hydrolase" evidence="1">
    <location>
        <begin position="80"/>
        <end position="188"/>
    </location>
</feature>
<accession>A0A7T7CAM0</accession>
<dbReference type="Proteomes" id="UP000595823">
    <property type="component" value="Chromosome"/>
</dbReference>